<evidence type="ECO:0000256" key="1">
    <source>
        <dbReference type="SAM" id="Phobius"/>
    </source>
</evidence>
<evidence type="ECO:0000313" key="3">
    <source>
        <dbReference type="Proteomes" id="UP000178603"/>
    </source>
</evidence>
<gene>
    <name evidence="2" type="ORF">A3E44_00670</name>
</gene>
<keyword evidence="1" id="KW-0812">Transmembrane</keyword>
<dbReference type="EMBL" id="MGGW01000017">
    <property type="protein sequence ID" value="OGM54181.1"/>
    <property type="molecule type" value="Genomic_DNA"/>
</dbReference>
<sequence>MPKKVFVAFIVVSIVSLGMVMVYLYQKSRTLEQKTAKIQYSQAVLYDQSGRNIYSYSITWNGEPVAQTADISQFKEIKSEGTKIYAFTPSNQKLLVALQGKLRKIDAIKKEVIISSENDEELLSLMDCDIKYSYTDQNLALELENVGLDDTRIKIGSMVTFNPPRYENAKCVFMIRGGQ</sequence>
<keyword evidence="1" id="KW-1133">Transmembrane helix</keyword>
<comment type="caution">
    <text evidence="2">The sequence shown here is derived from an EMBL/GenBank/DDBJ whole genome shotgun (WGS) entry which is preliminary data.</text>
</comment>
<dbReference type="AlphaFoldDB" id="A0A1F8AR84"/>
<organism evidence="2 3">
    <name type="scientific">Candidatus Woesebacteria bacterium RIFCSPHIGHO2_12_FULL_41_24</name>
    <dbReference type="NCBI Taxonomy" id="1802510"/>
    <lineage>
        <taxon>Bacteria</taxon>
        <taxon>Candidatus Woeseibacteriota</taxon>
    </lineage>
</organism>
<proteinExistence type="predicted"/>
<feature type="transmembrane region" description="Helical" evidence="1">
    <location>
        <begin position="6"/>
        <end position="25"/>
    </location>
</feature>
<accession>A0A1F8AR84</accession>
<name>A0A1F8AR84_9BACT</name>
<reference evidence="2 3" key="1">
    <citation type="journal article" date="2016" name="Nat. Commun.">
        <title>Thousands of microbial genomes shed light on interconnected biogeochemical processes in an aquifer system.</title>
        <authorList>
            <person name="Anantharaman K."/>
            <person name="Brown C.T."/>
            <person name="Hug L.A."/>
            <person name="Sharon I."/>
            <person name="Castelle C.J."/>
            <person name="Probst A.J."/>
            <person name="Thomas B.C."/>
            <person name="Singh A."/>
            <person name="Wilkins M.J."/>
            <person name="Karaoz U."/>
            <person name="Brodie E.L."/>
            <person name="Williams K.H."/>
            <person name="Hubbard S.S."/>
            <person name="Banfield J.F."/>
        </authorList>
    </citation>
    <scope>NUCLEOTIDE SEQUENCE [LARGE SCALE GENOMIC DNA]</scope>
</reference>
<keyword evidence="1" id="KW-0472">Membrane</keyword>
<protein>
    <submittedName>
        <fullName evidence="2">Uncharacterized protein</fullName>
    </submittedName>
</protein>
<dbReference type="Proteomes" id="UP000178603">
    <property type="component" value="Unassembled WGS sequence"/>
</dbReference>
<evidence type="ECO:0000313" key="2">
    <source>
        <dbReference type="EMBL" id="OGM54181.1"/>
    </source>
</evidence>